<evidence type="ECO:0000313" key="7">
    <source>
        <dbReference type="EMBL" id="OSC32575.1"/>
    </source>
</evidence>
<dbReference type="CDD" id="cd01189">
    <property type="entry name" value="INT_ICEBs1_C_like"/>
    <property type="match status" value="1"/>
</dbReference>
<evidence type="ECO:0000313" key="8">
    <source>
        <dbReference type="Proteomes" id="UP000242320"/>
    </source>
</evidence>
<keyword evidence="3" id="KW-0233">DNA recombination</keyword>
<evidence type="ECO:0000256" key="1">
    <source>
        <dbReference type="ARBA" id="ARBA00008857"/>
    </source>
</evidence>
<dbReference type="PANTHER" id="PTHR30349:SF64">
    <property type="entry name" value="PROPHAGE INTEGRASE INTD-RELATED"/>
    <property type="match status" value="1"/>
</dbReference>
<evidence type="ECO:0000256" key="3">
    <source>
        <dbReference type="ARBA" id="ARBA00023172"/>
    </source>
</evidence>
<name>A0A1X2LF62_9MYCO</name>
<dbReference type="GO" id="GO:0003677">
    <property type="term" value="F:DNA binding"/>
    <property type="evidence" value="ECO:0007669"/>
    <property type="project" value="UniProtKB-UniRule"/>
</dbReference>
<dbReference type="InterPro" id="IPR044068">
    <property type="entry name" value="CB"/>
</dbReference>
<evidence type="ECO:0000256" key="2">
    <source>
        <dbReference type="ARBA" id="ARBA00023125"/>
    </source>
</evidence>
<evidence type="ECO:0000256" key="4">
    <source>
        <dbReference type="PROSITE-ProRule" id="PRU01248"/>
    </source>
</evidence>
<dbReference type="Pfam" id="PF00589">
    <property type="entry name" value="Phage_integrase"/>
    <property type="match status" value="1"/>
</dbReference>
<dbReference type="Proteomes" id="UP000242320">
    <property type="component" value="Unassembled WGS sequence"/>
</dbReference>
<feature type="domain" description="Core-binding (CB)" evidence="6">
    <location>
        <begin position="84"/>
        <end position="173"/>
    </location>
</feature>
<keyword evidence="2 4" id="KW-0238">DNA-binding</keyword>
<dbReference type="InterPro" id="IPR011010">
    <property type="entry name" value="DNA_brk_join_enz"/>
</dbReference>
<dbReference type="GO" id="GO:0015074">
    <property type="term" value="P:DNA integration"/>
    <property type="evidence" value="ECO:0007669"/>
    <property type="project" value="InterPro"/>
</dbReference>
<evidence type="ECO:0000259" key="6">
    <source>
        <dbReference type="PROSITE" id="PS51900"/>
    </source>
</evidence>
<dbReference type="EMBL" id="NCXM01000001">
    <property type="protein sequence ID" value="OSC32575.1"/>
    <property type="molecule type" value="Genomic_DNA"/>
</dbReference>
<comment type="similarity">
    <text evidence="1">Belongs to the 'phage' integrase family.</text>
</comment>
<dbReference type="Gene3D" id="1.10.150.130">
    <property type="match status" value="1"/>
</dbReference>
<dbReference type="GO" id="GO:0006310">
    <property type="term" value="P:DNA recombination"/>
    <property type="evidence" value="ECO:0007669"/>
    <property type="project" value="UniProtKB-KW"/>
</dbReference>
<dbReference type="Gene3D" id="1.10.443.10">
    <property type="entry name" value="Intergrase catalytic core"/>
    <property type="match status" value="1"/>
</dbReference>
<gene>
    <name evidence="7" type="ORF">B8W69_00485</name>
</gene>
<dbReference type="InterPro" id="IPR013762">
    <property type="entry name" value="Integrase-like_cat_sf"/>
</dbReference>
<dbReference type="PANTHER" id="PTHR30349">
    <property type="entry name" value="PHAGE INTEGRASE-RELATED"/>
    <property type="match status" value="1"/>
</dbReference>
<comment type="caution">
    <text evidence="7">The sequence shown here is derived from an EMBL/GenBank/DDBJ whole genome shotgun (WGS) entry which is preliminary data.</text>
</comment>
<reference evidence="7 8" key="1">
    <citation type="submission" date="2017-04" db="EMBL/GenBank/DDBJ databases">
        <title>The new phylogeny of genus Mycobacterium.</title>
        <authorList>
            <person name="Tortoli E."/>
            <person name="Trovato A."/>
            <person name="Cirillo D.M."/>
        </authorList>
    </citation>
    <scope>NUCLEOTIDE SEQUENCE [LARGE SCALE GENOMIC DNA]</scope>
    <source>
        <strain evidence="7 8">DSM 45247</strain>
    </source>
</reference>
<dbReference type="InterPro" id="IPR050090">
    <property type="entry name" value="Tyrosine_recombinase_XerCD"/>
</dbReference>
<dbReference type="PROSITE" id="PS51898">
    <property type="entry name" value="TYR_RECOMBINASE"/>
    <property type="match status" value="1"/>
</dbReference>
<protein>
    <submittedName>
        <fullName evidence="7">Site-specific integrase</fullName>
    </submittedName>
</protein>
<proteinExistence type="inferred from homology"/>
<sequence length="409" mass="45153">MARRRRAGVEDRWTKTIRDEYGNTCRVASANYGKGSHWRARYVDDQGREHAKGFGRKTDATNWLNKQVSDLVTDNWTDPALSGVTFGVMAERWLSTKATRAAKTVAGYRSLLDTIVLPKWEDVPLRDIQFDDLQVWITSLSVDGSSRFEGKGLSASRVRQAHQLIGAVLKFAVKAKHLPANPADGIELPRLPEIEQRYLTHEQLHRLAVACGRYRTLVLVLGYCGLRLGEATALRVTNLDLKARRIRVRRSVTYVRKVGLVEGETKNHTSRTVPVPLFLARLLETEIADKDDATLVFPSARDGGYLTPAQARYAFQKATAAVDNCGGARLHDLRHTCASLAISGGANVKVVQRLLGHKTAVLTLDLYGHLFPDDLDAVASAFDAAATTTADALRTVRASQPRGAARNTF</sequence>
<keyword evidence="8" id="KW-1185">Reference proteome</keyword>
<dbReference type="InterPro" id="IPR010998">
    <property type="entry name" value="Integrase_recombinase_N"/>
</dbReference>
<dbReference type="PROSITE" id="PS51900">
    <property type="entry name" value="CB"/>
    <property type="match status" value="1"/>
</dbReference>
<dbReference type="InterPro" id="IPR002104">
    <property type="entry name" value="Integrase_catalytic"/>
</dbReference>
<dbReference type="OrthoDB" id="1822491at2"/>
<dbReference type="SUPFAM" id="SSF56349">
    <property type="entry name" value="DNA breaking-rejoining enzymes"/>
    <property type="match status" value="1"/>
</dbReference>
<dbReference type="AlphaFoldDB" id="A0A1X2LF62"/>
<evidence type="ECO:0000259" key="5">
    <source>
        <dbReference type="PROSITE" id="PS51898"/>
    </source>
</evidence>
<accession>A0A1X2LF62</accession>
<organism evidence="7 8">
    <name type="scientific">Mycolicibacterium vulneris</name>
    <dbReference type="NCBI Taxonomy" id="547163"/>
    <lineage>
        <taxon>Bacteria</taxon>
        <taxon>Bacillati</taxon>
        <taxon>Actinomycetota</taxon>
        <taxon>Actinomycetes</taxon>
        <taxon>Mycobacteriales</taxon>
        <taxon>Mycobacteriaceae</taxon>
        <taxon>Mycolicibacterium</taxon>
    </lineage>
</organism>
<feature type="domain" description="Tyr recombinase" evidence="5">
    <location>
        <begin position="194"/>
        <end position="380"/>
    </location>
</feature>